<dbReference type="AlphaFoldDB" id="A0A016VUD6"/>
<dbReference type="Proteomes" id="UP000024635">
    <property type="component" value="Unassembled WGS sequence"/>
</dbReference>
<sequence length="75" mass="8257">MQIAPDYLLRARAVLHDICPVGLGLRNGHGNVQTVATIRHVGRLRYGHGNAMGNGNVREVNILHGERMYIHSSMA</sequence>
<name>A0A016VUD6_9BILA</name>
<dbReference type="EMBL" id="JARK01001340">
    <property type="protein sequence ID" value="EYC31204.1"/>
    <property type="molecule type" value="Genomic_DNA"/>
</dbReference>
<gene>
    <name evidence="1" type="primary">Acey_s0004.g2021</name>
    <name evidence="1" type="ORF">Y032_0004g2021</name>
</gene>
<evidence type="ECO:0000313" key="1">
    <source>
        <dbReference type="EMBL" id="EYC31204.1"/>
    </source>
</evidence>
<comment type="caution">
    <text evidence="1">The sequence shown here is derived from an EMBL/GenBank/DDBJ whole genome shotgun (WGS) entry which is preliminary data.</text>
</comment>
<keyword evidence="2" id="KW-1185">Reference proteome</keyword>
<reference evidence="2" key="1">
    <citation type="journal article" date="2015" name="Nat. Genet.">
        <title>The genome and transcriptome of the zoonotic hookworm Ancylostoma ceylanicum identify infection-specific gene families.</title>
        <authorList>
            <person name="Schwarz E.M."/>
            <person name="Hu Y."/>
            <person name="Antoshechkin I."/>
            <person name="Miller M.M."/>
            <person name="Sternberg P.W."/>
            <person name="Aroian R.V."/>
        </authorList>
    </citation>
    <scope>NUCLEOTIDE SEQUENCE</scope>
    <source>
        <strain evidence="2">HY135</strain>
    </source>
</reference>
<organism evidence="1 2">
    <name type="scientific">Ancylostoma ceylanicum</name>
    <dbReference type="NCBI Taxonomy" id="53326"/>
    <lineage>
        <taxon>Eukaryota</taxon>
        <taxon>Metazoa</taxon>
        <taxon>Ecdysozoa</taxon>
        <taxon>Nematoda</taxon>
        <taxon>Chromadorea</taxon>
        <taxon>Rhabditida</taxon>
        <taxon>Rhabditina</taxon>
        <taxon>Rhabditomorpha</taxon>
        <taxon>Strongyloidea</taxon>
        <taxon>Ancylostomatidae</taxon>
        <taxon>Ancylostomatinae</taxon>
        <taxon>Ancylostoma</taxon>
    </lineage>
</organism>
<protein>
    <submittedName>
        <fullName evidence="1">Uncharacterized protein</fullName>
    </submittedName>
</protein>
<dbReference type="OrthoDB" id="10454569at2759"/>
<proteinExistence type="predicted"/>
<accession>A0A016VUD6</accession>
<evidence type="ECO:0000313" key="2">
    <source>
        <dbReference type="Proteomes" id="UP000024635"/>
    </source>
</evidence>